<evidence type="ECO:0000313" key="2">
    <source>
        <dbReference type="Proteomes" id="UP001244297"/>
    </source>
</evidence>
<dbReference type="RefSeq" id="WP_238293008.1">
    <property type="nucleotide sequence ID" value="NZ_BPQS01000062.1"/>
</dbReference>
<protein>
    <submittedName>
        <fullName evidence="1">Uncharacterized protein</fullName>
    </submittedName>
</protein>
<sequence length="336" mass="37233">MPFLATLKNLIRRNPNAPSLREHAAELSGSLSRRTVVAGSFAAAVPLPALALAAPTVLPVEPHPDQALLDAEAEYLRATAACEAARQASRDASSAFNSAFGSYPEELFLEGWERHLFAGITRHTVIGQVPTQAVWREHCTNAADLVWTAEGLRRVIRNAVPAFGRGGQTPHMVRRWKGLLPLAEAWDARRADLKLRFRCKELSDAYRAAEKTANRATLQVHRIPAMTVEGLAVHTRRLASTAWYEGNTTYTALLLSAAAITGVTLRQSDFDVPAWMAAWERVGGRVEWRADDEEWAYICPSVPMDAPCELKDEVSRLTQERGSNSAVIYRWLEARR</sequence>
<organism evidence="1 2">
    <name type="scientific">Methylobacterium longum</name>
    <dbReference type="NCBI Taxonomy" id="767694"/>
    <lineage>
        <taxon>Bacteria</taxon>
        <taxon>Pseudomonadati</taxon>
        <taxon>Pseudomonadota</taxon>
        <taxon>Alphaproteobacteria</taxon>
        <taxon>Hyphomicrobiales</taxon>
        <taxon>Methylobacteriaceae</taxon>
        <taxon>Methylobacterium</taxon>
    </lineage>
</organism>
<dbReference type="Proteomes" id="UP001244297">
    <property type="component" value="Unassembled WGS sequence"/>
</dbReference>
<comment type="caution">
    <text evidence="1">The sequence shown here is derived from an EMBL/GenBank/DDBJ whole genome shotgun (WGS) entry which is preliminary data.</text>
</comment>
<name>A0ABT8AU65_9HYPH</name>
<reference evidence="2" key="1">
    <citation type="journal article" date="2019" name="Int. J. Syst. Evol. Microbiol.">
        <title>The Global Catalogue of Microorganisms (GCM) 10K type strain sequencing project: providing services to taxonomists for standard genome sequencing and annotation.</title>
        <authorList>
            <consortium name="The Broad Institute Genomics Platform"/>
            <consortium name="The Broad Institute Genome Sequencing Center for Infectious Disease"/>
            <person name="Wu L."/>
            <person name="Ma J."/>
        </authorList>
    </citation>
    <scope>NUCLEOTIDE SEQUENCE [LARGE SCALE GENOMIC DNA]</scope>
    <source>
        <strain evidence="2">CECT 7806</strain>
    </source>
</reference>
<gene>
    <name evidence="1" type="ORF">QWZ18_20290</name>
</gene>
<accession>A0ABT8AU65</accession>
<evidence type="ECO:0000313" key="1">
    <source>
        <dbReference type="EMBL" id="MDN3572956.1"/>
    </source>
</evidence>
<dbReference type="EMBL" id="JAUFPT010000063">
    <property type="protein sequence ID" value="MDN3572956.1"/>
    <property type="molecule type" value="Genomic_DNA"/>
</dbReference>
<proteinExistence type="predicted"/>
<keyword evidence="2" id="KW-1185">Reference proteome</keyword>